<keyword evidence="6 8" id="KW-0378">Hydrolase</keyword>
<evidence type="ECO:0000256" key="7">
    <source>
        <dbReference type="ARBA" id="ARBA00022807"/>
    </source>
</evidence>
<comment type="function">
    <text evidence="2 8">Hydrolase that can remove 'Lys-48'-linked conjugated ubiquitin from proteins.</text>
</comment>
<evidence type="ECO:0000313" key="12">
    <source>
        <dbReference type="Proteomes" id="UP000829291"/>
    </source>
</evidence>
<protein>
    <recommendedName>
        <fullName evidence="8">Ubiquitin carboxyl-terminal hydrolase MINDY</fullName>
        <ecNumber evidence="8">3.4.19.12</ecNumber>
    </recommendedName>
</protein>
<dbReference type="GO" id="GO:1990380">
    <property type="term" value="F:K48-linked deubiquitinase activity"/>
    <property type="evidence" value="ECO:0007669"/>
    <property type="project" value="UniProtKB-UniRule"/>
</dbReference>
<evidence type="ECO:0000256" key="1">
    <source>
        <dbReference type="ARBA" id="ARBA00000707"/>
    </source>
</evidence>
<dbReference type="InterPro" id="IPR039785">
    <property type="entry name" value="MINY3/4"/>
</dbReference>
<proteinExistence type="inferred from homology"/>
<dbReference type="Gene3D" id="1.10.238.10">
    <property type="entry name" value="EF-hand"/>
    <property type="match status" value="1"/>
</dbReference>
<dbReference type="SUPFAM" id="SSF47473">
    <property type="entry name" value="EF-hand"/>
    <property type="match status" value="1"/>
</dbReference>
<keyword evidence="5 8" id="KW-0833">Ubl conjugation pathway</keyword>
<dbReference type="InterPro" id="IPR007110">
    <property type="entry name" value="Ig-like_dom"/>
</dbReference>
<dbReference type="AlphaFoldDB" id="A0A6J0BME9"/>
<evidence type="ECO:0000259" key="10">
    <source>
        <dbReference type="PROSITE" id="PS50222"/>
    </source>
</evidence>
<comment type="similarity">
    <text evidence="3 8">Belongs to the MINDY deubiquitinase family. FAM188 subfamily.</text>
</comment>
<dbReference type="InParanoid" id="A0A6J0BME9"/>
<accession>A0A6J0BME9</accession>
<dbReference type="PANTHER" id="PTHR12473">
    <property type="entry name" value="UBIQUITIN CARBOXYL-TERMINAL HYDROLASE MINDY-4-RELATED"/>
    <property type="match status" value="1"/>
</dbReference>
<dbReference type="InterPro" id="IPR002048">
    <property type="entry name" value="EF_hand_dom"/>
</dbReference>
<evidence type="ECO:0000256" key="3">
    <source>
        <dbReference type="ARBA" id="ARBA00011074"/>
    </source>
</evidence>
<name>A0A6J0BME9_NEOLC</name>
<dbReference type="Pfam" id="PF13898">
    <property type="entry name" value="MINDY-3_4_CD"/>
    <property type="match status" value="1"/>
</dbReference>
<gene>
    <name evidence="13" type="primary">LOC107221404</name>
</gene>
<dbReference type="RefSeq" id="XP_015515871.1">
    <property type="nucleotide sequence ID" value="XM_015660385.2"/>
</dbReference>
<evidence type="ECO:0000256" key="5">
    <source>
        <dbReference type="ARBA" id="ARBA00022786"/>
    </source>
</evidence>
<dbReference type="PANTHER" id="PTHR12473:SF17">
    <property type="entry name" value="UBIQUITIN CARBOXYL-TERMINAL HYDROLASE MINDY-3"/>
    <property type="match status" value="1"/>
</dbReference>
<feature type="domain" description="Ig-like" evidence="11">
    <location>
        <begin position="407"/>
        <end position="462"/>
    </location>
</feature>
<feature type="region of interest" description="Disordered" evidence="9">
    <location>
        <begin position="130"/>
        <end position="157"/>
    </location>
</feature>
<evidence type="ECO:0000259" key="11">
    <source>
        <dbReference type="PROSITE" id="PS50835"/>
    </source>
</evidence>
<evidence type="ECO:0000256" key="6">
    <source>
        <dbReference type="ARBA" id="ARBA00022801"/>
    </source>
</evidence>
<reference evidence="13" key="1">
    <citation type="submission" date="2025-08" db="UniProtKB">
        <authorList>
            <consortium name="RefSeq"/>
        </authorList>
    </citation>
    <scope>IDENTIFICATION</scope>
    <source>
        <tissue evidence="13">Thorax and Abdomen</tissue>
    </source>
</reference>
<dbReference type="Proteomes" id="UP000829291">
    <property type="component" value="Chromosome 4"/>
</dbReference>
<dbReference type="InterPro" id="IPR011992">
    <property type="entry name" value="EF-hand-dom_pair"/>
</dbReference>
<dbReference type="PROSITE" id="PS50222">
    <property type="entry name" value="EF_HAND_2"/>
    <property type="match status" value="1"/>
</dbReference>
<dbReference type="GO" id="GO:0005509">
    <property type="term" value="F:calcium ion binding"/>
    <property type="evidence" value="ECO:0007669"/>
    <property type="project" value="InterPro"/>
</dbReference>
<dbReference type="OrthoDB" id="9981542at2759"/>
<dbReference type="GeneID" id="107221404"/>
<dbReference type="GO" id="GO:0004843">
    <property type="term" value="F:cysteine-type deubiquitinase activity"/>
    <property type="evidence" value="ECO:0007669"/>
    <property type="project" value="UniProtKB-UniRule"/>
</dbReference>
<comment type="catalytic activity">
    <reaction evidence="1 8">
        <text>Thiol-dependent hydrolysis of ester, thioester, amide, peptide and isopeptide bonds formed by the C-terminal Gly of ubiquitin (a 76-residue protein attached to proteins as an intracellular targeting signal).</text>
        <dbReference type="EC" id="3.4.19.12"/>
    </reaction>
</comment>
<organism evidence="13">
    <name type="scientific">Neodiprion lecontei</name>
    <name type="common">Redheaded pine sawfly</name>
    <dbReference type="NCBI Taxonomy" id="441921"/>
    <lineage>
        <taxon>Eukaryota</taxon>
        <taxon>Metazoa</taxon>
        <taxon>Ecdysozoa</taxon>
        <taxon>Arthropoda</taxon>
        <taxon>Hexapoda</taxon>
        <taxon>Insecta</taxon>
        <taxon>Pterygota</taxon>
        <taxon>Neoptera</taxon>
        <taxon>Endopterygota</taxon>
        <taxon>Hymenoptera</taxon>
        <taxon>Tenthredinoidea</taxon>
        <taxon>Diprionidae</taxon>
        <taxon>Diprioninae</taxon>
        <taxon>Neodiprion</taxon>
    </lineage>
</organism>
<dbReference type="FunCoup" id="A0A6J0BME9">
    <property type="interactions" value="2012"/>
</dbReference>
<evidence type="ECO:0000256" key="8">
    <source>
        <dbReference type="RuleBase" id="RU367088"/>
    </source>
</evidence>
<dbReference type="GO" id="GO:0071108">
    <property type="term" value="P:protein K48-linked deubiquitination"/>
    <property type="evidence" value="ECO:0007669"/>
    <property type="project" value="InterPro"/>
</dbReference>
<dbReference type="GO" id="GO:0006508">
    <property type="term" value="P:proteolysis"/>
    <property type="evidence" value="ECO:0007669"/>
    <property type="project" value="UniProtKB-KW"/>
</dbReference>
<evidence type="ECO:0000313" key="13">
    <source>
        <dbReference type="RefSeq" id="XP_015515871.1"/>
    </source>
</evidence>
<dbReference type="KEGG" id="nlo:107221404"/>
<evidence type="ECO:0000256" key="9">
    <source>
        <dbReference type="SAM" id="MobiDB-lite"/>
    </source>
</evidence>
<dbReference type="EC" id="3.4.19.12" evidence="8"/>
<keyword evidence="12" id="KW-1185">Reference proteome</keyword>
<evidence type="ECO:0000256" key="2">
    <source>
        <dbReference type="ARBA" id="ARBA00002107"/>
    </source>
</evidence>
<dbReference type="InterPro" id="IPR025257">
    <property type="entry name" value="MINDY-3/4_CD"/>
</dbReference>
<sequence length="462" mass="52265">MAGNLANDTDLVQEIKTLLWGPSVKYDVFKQWSQGFFFSNDEPTALVQAEGGPCAVIAPVQAFILKELLLESDITSWKEVGTEQCNFLLVKAMTEIVARAADSLQPRYCIVRTMGPQGYGTTSMNCENISNKVPDLKSPEENKKNDQHHQETTNSMENRLELEPDIFHSQLRIFTIDNMDELKKYFTDQIDMMKNQFGILLFLYTVVCTKGLAGMQSEMSDPMEPLIDSTYGYGSQSLINLMLTGRAVSHVWDHDQDVGGLKLQGIDKQNSVGFLAFLEHLRYCEVGTFLKAPSHPIWVLGSDTHLTVLFSSERRLVSPETPADQARRVFKKFDPEGNNFISSNLLQDVLAELDLVADTEYVEIMRKKLDSESLGIILLAAFMDEFFPEDPRTCPDTFVLFHYNGLPRSNLENKVTYRRGQAVLLECTVKCILDSNPMLTVLQTKWPSIEVQWDKEQTPSVN</sequence>
<feature type="compositionally biased region" description="Basic and acidic residues" evidence="9">
    <location>
        <begin position="134"/>
        <end position="151"/>
    </location>
</feature>
<keyword evidence="4 8" id="KW-0645">Protease</keyword>
<evidence type="ECO:0000256" key="4">
    <source>
        <dbReference type="ARBA" id="ARBA00022670"/>
    </source>
</evidence>
<dbReference type="SMART" id="SM01174">
    <property type="entry name" value="DUF4205"/>
    <property type="match status" value="1"/>
</dbReference>
<keyword evidence="7 8" id="KW-0788">Thiol protease</keyword>
<feature type="domain" description="EF-hand" evidence="10">
    <location>
        <begin position="321"/>
        <end position="356"/>
    </location>
</feature>
<dbReference type="PROSITE" id="PS50835">
    <property type="entry name" value="IG_LIKE"/>
    <property type="match status" value="1"/>
</dbReference>